<proteinExistence type="predicted"/>
<reference evidence="1 2" key="1">
    <citation type="submission" date="2016-03" db="EMBL/GenBank/DDBJ databases">
        <title>EvidentialGene: Evidence-directed Construction of Genes on Genomes.</title>
        <authorList>
            <person name="Gilbert D.G."/>
            <person name="Choi J.-H."/>
            <person name="Mockaitis K."/>
            <person name="Colbourne J."/>
            <person name="Pfrender M."/>
        </authorList>
    </citation>
    <scope>NUCLEOTIDE SEQUENCE [LARGE SCALE GENOMIC DNA]</scope>
    <source>
        <strain evidence="1 2">Xinb3</strain>
        <tissue evidence="1">Complete organism</tissue>
    </source>
</reference>
<dbReference type="EMBL" id="LRGB01001361">
    <property type="protein sequence ID" value="KZS12322.1"/>
    <property type="molecule type" value="Genomic_DNA"/>
</dbReference>
<name>A0A162C767_9CRUS</name>
<evidence type="ECO:0000313" key="2">
    <source>
        <dbReference type="Proteomes" id="UP000076858"/>
    </source>
</evidence>
<keyword evidence="2" id="KW-1185">Reference proteome</keyword>
<sequence length="128" mass="14455">MNIKPAYQVHELCYALNIVGEMKVLVEPNKFFNHNLLNILVDEFDSSPDKSKSGQQTRTTNNEKVFSCLVPSLKRVIVLDEGKAYSISDVMSWNLDRVILSLVSQTHNVASSSRTSQYSIHFGDDGQY</sequence>
<comment type="caution">
    <text evidence="1">The sequence shown here is derived from an EMBL/GenBank/DDBJ whole genome shotgun (WGS) entry which is preliminary data.</text>
</comment>
<accession>A0A162C767</accession>
<protein>
    <submittedName>
        <fullName evidence="1">Acyl-CoA synthetase family member</fullName>
    </submittedName>
</protein>
<evidence type="ECO:0000313" key="1">
    <source>
        <dbReference type="EMBL" id="KZS12322.1"/>
    </source>
</evidence>
<dbReference type="Proteomes" id="UP000076858">
    <property type="component" value="Unassembled WGS sequence"/>
</dbReference>
<dbReference type="AlphaFoldDB" id="A0A162C767"/>
<organism evidence="1 2">
    <name type="scientific">Daphnia magna</name>
    <dbReference type="NCBI Taxonomy" id="35525"/>
    <lineage>
        <taxon>Eukaryota</taxon>
        <taxon>Metazoa</taxon>
        <taxon>Ecdysozoa</taxon>
        <taxon>Arthropoda</taxon>
        <taxon>Crustacea</taxon>
        <taxon>Branchiopoda</taxon>
        <taxon>Diplostraca</taxon>
        <taxon>Cladocera</taxon>
        <taxon>Anomopoda</taxon>
        <taxon>Daphniidae</taxon>
        <taxon>Daphnia</taxon>
    </lineage>
</organism>
<gene>
    <name evidence="1" type="ORF">APZ42_022433</name>
</gene>